<accession>A0A0H4WK64</accession>
<name>A0A0H4WK64_9BACT</name>
<reference evidence="1 2" key="1">
    <citation type="journal article" date="2016" name="PLoS ONE">
        <title>Complete Genome Sequence and Comparative Genomics of a Novel Myxobacterium Myxococcus hansupus.</title>
        <authorList>
            <person name="Sharma G."/>
            <person name="Narwani T."/>
            <person name="Subramanian S."/>
        </authorList>
    </citation>
    <scope>NUCLEOTIDE SEQUENCE [LARGE SCALE GENOMIC DNA]</scope>
    <source>
        <strain evidence="2">mixupus</strain>
    </source>
</reference>
<dbReference type="KEGG" id="mym:A176_000668"/>
<dbReference type="STRING" id="1297742.A176_000668"/>
<dbReference type="Proteomes" id="UP000009026">
    <property type="component" value="Chromosome"/>
</dbReference>
<keyword evidence="1" id="KW-0449">Lipoprotein</keyword>
<dbReference type="PATRIC" id="fig|1297742.4.peg.680"/>
<keyword evidence="2" id="KW-1185">Reference proteome</keyword>
<dbReference type="AlphaFoldDB" id="A0A0H4WK64"/>
<proteinExistence type="predicted"/>
<evidence type="ECO:0000313" key="2">
    <source>
        <dbReference type="Proteomes" id="UP000009026"/>
    </source>
</evidence>
<dbReference type="EMBL" id="CP012109">
    <property type="protein sequence ID" value="AKQ63756.1"/>
    <property type="molecule type" value="Genomic_DNA"/>
</dbReference>
<sequence length="137" mass="15230">MLLTWSVGLFGCGKSKAREALTAKLVQRVSAVSAAGGTFHLAELTDFEWDTFHVFTPYIGEELIKDRLGMDWSGAREVYDTECLLVFVKGGDVVLDLSFPRHQGDFSNMKQRRFGQDDAMFTVSPGEKQIVHATQAP</sequence>
<gene>
    <name evidence="1" type="ORF">A176_000668</name>
</gene>
<protein>
    <submittedName>
        <fullName evidence="1">Putative lipoprotein</fullName>
    </submittedName>
</protein>
<organism evidence="1 2">
    <name type="scientific">Pseudomyxococcus hansupus</name>
    <dbReference type="NCBI Taxonomy" id="1297742"/>
    <lineage>
        <taxon>Bacteria</taxon>
        <taxon>Pseudomonadati</taxon>
        <taxon>Myxococcota</taxon>
        <taxon>Myxococcia</taxon>
        <taxon>Myxococcales</taxon>
        <taxon>Cystobacterineae</taxon>
        <taxon>Myxococcaceae</taxon>
        <taxon>Pseudomyxococcus</taxon>
    </lineage>
</organism>
<evidence type="ECO:0000313" key="1">
    <source>
        <dbReference type="EMBL" id="AKQ63756.1"/>
    </source>
</evidence>